<keyword evidence="2" id="KW-1185">Reference proteome</keyword>
<dbReference type="EMBL" id="JACOIJ010000037">
    <property type="protein sequence ID" value="MBD1430753.1"/>
    <property type="molecule type" value="Genomic_DNA"/>
</dbReference>
<evidence type="ECO:0000313" key="1">
    <source>
        <dbReference type="EMBL" id="MBD1430753.1"/>
    </source>
</evidence>
<protein>
    <submittedName>
        <fullName evidence="1">Uncharacterized protein</fullName>
    </submittedName>
</protein>
<proteinExistence type="predicted"/>
<organism evidence="1 2">
    <name type="scientific">Sphingobacterium litopenaei</name>
    <dbReference type="NCBI Taxonomy" id="2763500"/>
    <lineage>
        <taxon>Bacteria</taxon>
        <taxon>Pseudomonadati</taxon>
        <taxon>Bacteroidota</taxon>
        <taxon>Sphingobacteriia</taxon>
        <taxon>Sphingobacteriales</taxon>
        <taxon>Sphingobacteriaceae</taxon>
        <taxon>Sphingobacterium</taxon>
    </lineage>
</organism>
<dbReference type="Proteomes" id="UP000651271">
    <property type="component" value="Unassembled WGS sequence"/>
</dbReference>
<name>A0ABR7YHR9_9SPHI</name>
<reference evidence="1 2" key="1">
    <citation type="submission" date="2020-08" db="EMBL/GenBank/DDBJ databases">
        <title>Sphingobacterium sp. DN04309 isolated from aquaculture water.</title>
        <authorList>
            <person name="Zhang M."/>
        </authorList>
    </citation>
    <scope>NUCLEOTIDE SEQUENCE [LARGE SCALE GENOMIC DNA]</scope>
    <source>
        <strain evidence="1 2">DN04309</strain>
    </source>
</reference>
<sequence>MPRETKEGLYRGIIEQDADGNYFCGPLILDYKLAKYNFKLGDYISVKKVVSNTSAKSAEKYPHKGVKFSLADKRNED</sequence>
<comment type="caution">
    <text evidence="1">The sequence shown here is derived from an EMBL/GenBank/DDBJ whole genome shotgun (WGS) entry which is preliminary data.</text>
</comment>
<evidence type="ECO:0000313" key="2">
    <source>
        <dbReference type="Proteomes" id="UP000651271"/>
    </source>
</evidence>
<dbReference type="RefSeq" id="WP_165291872.1">
    <property type="nucleotide sequence ID" value="NZ_JACOIJ010000037.1"/>
</dbReference>
<accession>A0ABR7YHR9</accession>
<gene>
    <name evidence="1" type="ORF">H8B04_14515</name>
</gene>